<evidence type="ECO:0000313" key="3">
    <source>
        <dbReference type="Proteomes" id="UP001140949"/>
    </source>
</evidence>
<keyword evidence="3" id="KW-1185">Reference proteome</keyword>
<feature type="compositionally biased region" description="Pro residues" evidence="1">
    <location>
        <begin position="115"/>
        <end position="125"/>
    </location>
</feature>
<reference evidence="2" key="2">
    <citation type="submission" date="2023-04" db="EMBL/GenBank/DDBJ databases">
        <authorList>
            <person name="Bruccoleri R.E."/>
            <person name="Oakeley E.J."/>
            <person name="Faust A.-M."/>
            <person name="Dessus-Babus S."/>
            <person name="Altorfer M."/>
            <person name="Burckhardt D."/>
            <person name="Oertli M."/>
            <person name="Naumann U."/>
            <person name="Petersen F."/>
            <person name="Wong J."/>
        </authorList>
    </citation>
    <scope>NUCLEOTIDE SEQUENCE</scope>
    <source>
        <strain evidence="2">GSM-AAB239-AS_SAM_17_03QT</strain>
        <tissue evidence="2">Leaf</tissue>
    </source>
</reference>
<gene>
    <name evidence="2" type="ORF">M6B38_214820</name>
</gene>
<sequence>MVDLAGRPPRPGPRLRPTQRPPCFPPPPSLVGRTPGGSLLPARPQASPHSAASPVGVFPPYRRPLAVGAPSSAYSRRGVSPLSTPPTPLAAALGATALGAEKSLLRRSRLSRPTSLPPFRCPPPSVAHLAAPPLRQRPSVPP</sequence>
<accession>A0AAX6E192</accession>
<dbReference type="Proteomes" id="UP001140949">
    <property type="component" value="Unassembled WGS sequence"/>
</dbReference>
<proteinExistence type="predicted"/>
<evidence type="ECO:0000313" key="2">
    <source>
        <dbReference type="EMBL" id="KAJ6797877.1"/>
    </source>
</evidence>
<protein>
    <submittedName>
        <fullName evidence="2">Basic proline-rich protein-like</fullName>
    </submittedName>
</protein>
<reference evidence="2" key="1">
    <citation type="journal article" date="2023" name="GigaByte">
        <title>Genome assembly of the bearded iris, Iris pallida Lam.</title>
        <authorList>
            <person name="Bruccoleri R.E."/>
            <person name="Oakeley E.J."/>
            <person name="Faust A.M.E."/>
            <person name="Altorfer M."/>
            <person name="Dessus-Babus S."/>
            <person name="Burckhardt D."/>
            <person name="Oertli M."/>
            <person name="Naumann U."/>
            <person name="Petersen F."/>
            <person name="Wong J."/>
        </authorList>
    </citation>
    <scope>NUCLEOTIDE SEQUENCE</scope>
    <source>
        <strain evidence="2">GSM-AAB239-AS_SAM_17_03QT</strain>
    </source>
</reference>
<evidence type="ECO:0000256" key="1">
    <source>
        <dbReference type="SAM" id="MobiDB-lite"/>
    </source>
</evidence>
<comment type="caution">
    <text evidence="2">The sequence shown here is derived from an EMBL/GenBank/DDBJ whole genome shotgun (WGS) entry which is preliminary data.</text>
</comment>
<feature type="compositionally biased region" description="Pro residues" evidence="1">
    <location>
        <begin position="8"/>
        <end position="29"/>
    </location>
</feature>
<name>A0AAX6E192_IRIPA</name>
<feature type="region of interest" description="Disordered" evidence="1">
    <location>
        <begin position="1"/>
        <end position="87"/>
    </location>
</feature>
<organism evidence="2 3">
    <name type="scientific">Iris pallida</name>
    <name type="common">Sweet iris</name>
    <dbReference type="NCBI Taxonomy" id="29817"/>
    <lineage>
        <taxon>Eukaryota</taxon>
        <taxon>Viridiplantae</taxon>
        <taxon>Streptophyta</taxon>
        <taxon>Embryophyta</taxon>
        <taxon>Tracheophyta</taxon>
        <taxon>Spermatophyta</taxon>
        <taxon>Magnoliopsida</taxon>
        <taxon>Liliopsida</taxon>
        <taxon>Asparagales</taxon>
        <taxon>Iridaceae</taxon>
        <taxon>Iridoideae</taxon>
        <taxon>Irideae</taxon>
        <taxon>Iris</taxon>
    </lineage>
</organism>
<dbReference type="EMBL" id="JANAVB010040619">
    <property type="protein sequence ID" value="KAJ6797877.1"/>
    <property type="molecule type" value="Genomic_DNA"/>
</dbReference>
<feature type="region of interest" description="Disordered" evidence="1">
    <location>
        <begin position="105"/>
        <end position="142"/>
    </location>
</feature>
<dbReference type="AlphaFoldDB" id="A0AAX6E192"/>